<keyword evidence="6" id="KW-1185">Reference proteome</keyword>
<accession>A0ABP9VJC3</accession>
<feature type="chain" id="PRO_5047202222" description="Alpha/beta hydrolase family protein" evidence="4">
    <location>
        <begin position="26"/>
        <end position="322"/>
    </location>
</feature>
<dbReference type="SUPFAM" id="SSF53474">
    <property type="entry name" value="alpha/beta-Hydrolases"/>
    <property type="match status" value="1"/>
</dbReference>
<reference evidence="5 6" key="1">
    <citation type="submission" date="2024-02" db="EMBL/GenBank/DDBJ databases">
        <title>Rhodopirellula caenicola NBRC 110016.</title>
        <authorList>
            <person name="Ichikawa N."/>
            <person name="Katano-Makiyama Y."/>
            <person name="Hidaka K."/>
        </authorList>
    </citation>
    <scope>NUCLEOTIDE SEQUENCE [LARGE SCALE GENOMIC DNA]</scope>
    <source>
        <strain evidence="5 6">NBRC 110016</strain>
    </source>
</reference>
<dbReference type="PANTHER" id="PTHR10272:SF0">
    <property type="entry name" value="PLATELET-ACTIVATING FACTOR ACETYLHYDROLASE"/>
    <property type="match status" value="1"/>
</dbReference>
<evidence type="ECO:0000256" key="2">
    <source>
        <dbReference type="ARBA" id="ARBA00022963"/>
    </source>
</evidence>
<protein>
    <recommendedName>
        <fullName evidence="7">Alpha/beta hydrolase family protein</fullName>
    </recommendedName>
</protein>
<dbReference type="EMBL" id="BAABRO010000001">
    <property type="protein sequence ID" value="GAA5504881.1"/>
    <property type="molecule type" value="Genomic_DNA"/>
</dbReference>
<gene>
    <name evidence="5" type="ORF">Rcae01_00320</name>
</gene>
<feature type="signal peptide" evidence="4">
    <location>
        <begin position="1"/>
        <end position="25"/>
    </location>
</feature>
<evidence type="ECO:0000313" key="6">
    <source>
        <dbReference type="Proteomes" id="UP001416858"/>
    </source>
</evidence>
<keyword evidence="4" id="KW-0732">Signal</keyword>
<keyword evidence="2" id="KW-0442">Lipid degradation</keyword>
<evidence type="ECO:0000256" key="3">
    <source>
        <dbReference type="ARBA" id="ARBA00023098"/>
    </source>
</evidence>
<sequence length="322" mass="35911">MKRFVYPIFTATFLICSIAAPQNGAALPTVIDQPRNLDKARNRNVPVTFHLPQRKDAQPLVLVSHGGAGSRHAMYALASEIARQDYVVMCLEHVTSNTDDIRRRMRSKGIGFKQALLECGDDMTARKNRPLDVRFAIDLAERFSRDDVRFQGRIDMSRIAIIGHSYGAYTTMVCCGAKPVGIEEDLRESRIKMGIALSPLSANGNFFDKNSFSEVTCPFAGISGTRDLLGNAHADFFKLMPKNDKHLLWFHDASHLSFSDPTGGPRSLMRPDTDVTSALKVIVPKILDHYMRGEPALDETARVKLVEQSLGGKVHRIDWQVN</sequence>
<dbReference type="Proteomes" id="UP001416858">
    <property type="component" value="Unassembled WGS sequence"/>
</dbReference>
<dbReference type="Gene3D" id="3.40.50.1820">
    <property type="entry name" value="alpha/beta hydrolase"/>
    <property type="match status" value="1"/>
</dbReference>
<comment type="caution">
    <text evidence="5">The sequence shown here is derived from an EMBL/GenBank/DDBJ whole genome shotgun (WGS) entry which is preliminary data.</text>
</comment>
<organism evidence="5 6">
    <name type="scientific">Novipirellula caenicola</name>
    <dbReference type="NCBI Taxonomy" id="1536901"/>
    <lineage>
        <taxon>Bacteria</taxon>
        <taxon>Pseudomonadati</taxon>
        <taxon>Planctomycetota</taxon>
        <taxon>Planctomycetia</taxon>
        <taxon>Pirellulales</taxon>
        <taxon>Pirellulaceae</taxon>
        <taxon>Novipirellula</taxon>
    </lineage>
</organism>
<keyword evidence="1" id="KW-0378">Hydrolase</keyword>
<evidence type="ECO:0000256" key="1">
    <source>
        <dbReference type="ARBA" id="ARBA00022801"/>
    </source>
</evidence>
<evidence type="ECO:0008006" key="7">
    <source>
        <dbReference type="Google" id="ProtNLM"/>
    </source>
</evidence>
<keyword evidence="3" id="KW-0443">Lipid metabolism</keyword>
<dbReference type="InterPro" id="IPR029058">
    <property type="entry name" value="AB_hydrolase_fold"/>
</dbReference>
<evidence type="ECO:0000256" key="4">
    <source>
        <dbReference type="SAM" id="SignalP"/>
    </source>
</evidence>
<dbReference type="PANTHER" id="PTHR10272">
    <property type="entry name" value="PLATELET-ACTIVATING FACTOR ACETYLHYDROLASE"/>
    <property type="match status" value="1"/>
</dbReference>
<name>A0ABP9VJC3_9BACT</name>
<proteinExistence type="predicted"/>
<evidence type="ECO:0000313" key="5">
    <source>
        <dbReference type="EMBL" id="GAA5504881.1"/>
    </source>
</evidence>